<name>A0A0X3UDV1_9RHOB</name>
<feature type="transmembrane region" description="Helical" evidence="1">
    <location>
        <begin position="21"/>
        <end position="44"/>
    </location>
</feature>
<accession>A0A0X3UDV1</accession>
<comment type="caution">
    <text evidence="2">The sequence shown here is derived from an EMBL/GenBank/DDBJ whole genome shotgun (WGS) entry which is preliminary data.</text>
</comment>
<dbReference type="EMBL" id="LQBQ01000002">
    <property type="protein sequence ID" value="KUJ85371.1"/>
    <property type="molecule type" value="Genomic_DNA"/>
</dbReference>
<keyword evidence="1" id="KW-0472">Membrane</keyword>
<keyword evidence="1" id="KW-1133">Transmembrane helix</keyword>
<organism evidence="2 3">
    <name type="scientific">Ruegeria marisrubri</name>
    <dbReference type="NCBI Taxonomy" id="1685379"/>
    <lineage>
        <taxon>Bacteria</taxon>
        <taxon>Pseudomonadati</taxon>
        <taxon>Pseudomonadota</taxon>
        <taxon>Alphaproteobacteria</taxon>
        <taxon>Rhodobacterales</taxon>
        <taxon>Roseobacteraceae</taxon>
        <taxon>Ruegeria</taxon>
    </lineage>
</organism>
<keyword evidence="1" id="KW-0812">Transmembrane</keyword>
<dbReference type="Proteomes" id="UP000053791">
    <property type="component" value="Unassembled WGS sequence"/>
</dbReference>
<evidence type="ECO:0008006" key="4">
    <source>
        <dbReference type="Google" id="ProtNLM"/>
    </source>
</evidence>
<dbReference type="AlphaFoldDB" id="A0A0X3UDV1"/>
<reference evidence="3" key="1">
    <citation type="submission" date="2015-12" db="EMBL/GenBank/DDBJ databases">
        <authorList>
            <person name="Zhang G."/>
            <person name="Stingl U."/>
        </authorList>
    </citation>
    <scope>NUCLEOTIDE SEQUENCE [LARGE SCALE GENOMIC DNA]</scope>
    <source>
        <strain evidence="3">ZGT118</strain>
    </source>
</reference>
<protein>
    <recommendedName>
        <fullName evidence="4">Flp family type IVb pilin</fullName>
    </recommendedName>
</protein>
<evidence type="ECO:0000313" key="3">
    <source>
        <dbReference type="Proteomes" id="UP000053791"/>
    </source>
</evidence>
<proteinExistence type="predicted"/>
<keyword evidence="3" id="KW-1185">Reference proteome</keyword>
<gene>
    <name evidence="2" type="ORF">AVO45_16620</name>
</gene>
<dbReference type="OrthoDB" id="7711263at2"/>
<evidence type="ECO:0000313" key="2">
    <source>
        <dbReference type="EMBL" id="KUJ85371.1"/>
    </source>
</evidence>
<dbReference type="RefSeq" id="WP_068344790.1">
    <property type="nucleotide sequence ID" value="NZ_LQBQ01000002.1"/>
</dbReference>
<sequence>MLNTVRKIFVQLRRDERGATLVEYAIALLVAIGVGGFIVSNLAVHTQDNFCDADNVIQGNALSTAGGC</sequence>
<evidence type="ECO:0000256" key="1">
    <source>
        <dbReference type="SAM" id="Phobius"/>
    </source>
</evidence>